<gene>
    <name evidence="1" type="ordered locus">MROS_2513</name>
</gene>
<dbReference type="SUPFAM" id="SSF109604">
    <property type="entry name" value="HD-domain/PDEase-like"/>
    <property type="match status" value="1"/>
</dbReference>
<sequence>MEKEKLLYEAMLIAQEAHRNQTDKNGAPYFGHLFRVMNMGTTLDEKICGVLHDLLEDTDWTELDLKSKGFPSYIVDALTALTKKEGESYDEFIERVCKNKLAAKVKINDLTDNLDIKRLSELKETDIERIKKYHRAYRKLFSL</sequence>
<keyword evidence="2" id="KW-1185">Reference proteome</keyword>
<dbReference type="HOGENOM" id="CLU_109398_2_0_10"/>
<protein>
    <submittedName>
        <fullName evidence="1">Metal-dependent phosphohydrolase hd sub domain protein</fullName>
    </submittedName>
</protein>
<dbReference type="AlphaFoldDB" id="I7A3E2"/>
<dbReference type="eggNOG" id="COG0317">
    <property type="taxonomic scope" value="Bacteria"/>
</dbReference>
<dbReference type="RefSeq" id="WP_014857173.1">
    <property type="nucleotide sequence ID" value="NC_018178.1"/>
</dbReference>
<dbReference type="GO" id="GO:0016787">
    <property type="term" value="F:hydrolase activity"/>
    <property type="evidence" value="ECO:0007669"/>
    <property type="project" value="UniProtKB-KW"/>
</dbReference>
<dbReference type="Gene3D" id="1.10.3210.10">
    <property type="entry name" value="Hypothetical protein af1432"/>
    <property type="match status" value="1"/>
</dbReference>
<reference evidence="1 2" key="1">
    <citation type="journal article" date="2013" name="PLoS ONE">
        <title>Genomic analysis of Melioribacter roseus, facultatively anaerobic organotrophic bacterium representing a novel deep lineage within Bacteriodetes/Chlorobi group.</title>
        <authorList>
            <person name="Kadnikov V.V."/>
            <person name="Mardanov A.V."/>
            <person name="Podosokorskaya O.A."/>
            <person name="Gavrilov S.N."/>
            <person name="Kublanov I.V."/>
            <person name="Beletsky A.V."/>
            <person name="Bonch-Osmolovskaya E.A."/>
            <person name="Ravin N.V."/>
        </authorList>
    </citation>
    <scope>NUCLEOTIDE SEQUENCE [LARGE SCALE GENOMIC DNA]</scope>
    <source>
        <strain evidence="2">JCM 17771 / P3M-2</strain>
    </source>
</reference>
<name>I7A3E2_MELRP</name>
<evidence type="ECO:0000313" key="2">
    <source>
        <dbReference type="Proteomes" id="UP000009011"/>
    </source>
</evidence>
<dbReference type="OrthoDB" id="9802385at2"/>
<dbReference type="KEGG" id="mro:MROS_2513"/>
<accession>I7A3E2</accession>
<organism evidence="1 2">
    <name type="scientific">Melioribacter roseus (strain DSM 23840 / JCM 17771 / VKM B-2668 / P3M-2)</name>
    <dbReference type="NCBI Taxonomy" id="1191523"/>
    <lineage>
        <taxon>Bacteria</taxon>
        <taxon>Pseudomonadati</taxon>
        <taxon>Ignavibacteriota</taxon>
        <taxon>Ignavibacteria</taxon>
        <taxon>Ignavibacteriales</taxon>
        <taxon>Melioribacteraceae</taxon>
        <taxon>Melioribacter</taxon>
    </lineage>
</organism>
<evidence type="ECO:0000313" key="1">
    <source>
        <dbReference type="EMBL" id="AFN75743.1"/>
    </source>
</evidence>
<dbReference type="STRING" id="1191523.MROS_2513"/>
<keyword evidence="1" id="KW-0378">Hydrolase</keyword>
<proteinExistence type="predicted"/>
<dbReference type="EMBL" id="CP003557">
    <property type="protein sequence ID" value="AFN75743.1"/>
    <property type="molecule type" value="Genomic_DNA"/>
</dbReference>
<dbReference type="Proteomes" id="UP000009011">
    <property type="component" value="Chromosome"/>
</dbReference>